<reference evidence="10 11" key="1">
    <citation type="submission" date="2018-10" db="EMBL/GenBank/DDBJ databases">
        <title>Rhizobium etli, R. leguminosarum and a new Rhizobium genospecies from Phaseolus dumosus.</title>
        <authorList>
            <person name="Ramirez-Puebla S.T."/>
            <person name="Rogel-Hernandez M.A."/>
            <person name="Guerrero G."/>
            <person name="Ormeno-Orrillo E."/>
            <person name="Martinez-Romero J.C."/>
            <person name="Negrete-Yankelevich S."/>
            <person name="Martinez-Romero E."/>
        </authorList>
    </citation>
    <scope>NUCLEOTIDE SEQUENCE [LARGE SCALE GENOMIC DNA]</scope>
    <source>
        <strain evidence="10 11">CCGE525</strain>
        <plasmid evidence="11">prccge525c</plasmid>
    </source>
</reference>
<keyword evidence="5 7" id="KW-1133">Transmembrane helix</keyword>
<evidence type="ECO:0000256" key="4">
    <source>
        <dbReference type="ARBA" id="ARBA00022692"/>
    </source>
</evidence>
<dbReference type="PROSITE" id="PS50928">
    <property type="entry name" value="ABC_TM1"/>
    <property type="match status" value="1"/>
</dbReference>
<evidence type="ECO:0000259" key="9">
    <source>
        <dbReference type="PROSITE" id="PS50928"/>
    </source>
</evidence>
<dbReference type="AlphaFoldDB" id="A0A387G5Z0"/>
<keyword evidence="11" id="KW-1185">Reference proteome</keyword>
<evidence type="ECO:0000256" key="7">
    <source>
        <dbReference type="RuleBase" id="RU363032"/>
    </source>
</evidence>
<dbReference type="Gene3D" id="1.10.3720.10">
    <property type="entry name" value="MetI-like"/>
    <property type="match status" value="1"/>
</dbReference>
<sequence>MAAGSTVLPVRTSKRRRGDHHRPRARYHVAAVSHRRKAGALQMISRPTPSHTFHRLFIHAALLVTCFATIFPLLWMVTAAFTPNDLILAKAVRFWPDDPTLSNFMIAASRHPIWIWLWNSFLTATLITIGKLILAVPAGYAFGRMEFPGRQALFWFIIATMSFPTVIAIIPTYIAVVKLQAVDSYGAMIIPSIPYIGFYVFYMRQAFRSLPSSIFEAAKIDGANLWRQFIEIAVPNVIPAIAALSVISFMGAWNIYLWGQLVLDDAFKKTLTTGIATFADLEGADRAWGPLMATSLLSILPVLLVFLSAQRFIVDALAPGIDEK</sequence>
<feature type="compositionally biased region" description="Basic residues" evidence="8">
    <location>
        <begin position="12"/>
        <end position="23"/>
    </location>
</feature>
<evidence type="ECO:0000256" key="6">
    <source>
        <dbReference type="ARBA" id="ARBA00023136"/>
    </source>
</evidence>
<evidence type="ECO:0000313" key="10">
    <source>
        <dbReference type="EMBL" id="AYG63411.1"/>
    </source>
</evidence>
<comment type="similarity">
    <text evidence="7">Belongs to the binding-protein-dependent transport system permease family.</text>
</comment>
<evidence type="ECO:0000313" key="11">
    <source>
        <dbReference type="Proteomes" id="UP000282195"/>
    </source>
</evidence>
<feature type="region of interest" description="Disordered" evidence="8">
    <location>
        <begin position="1"/>
        <end position="23"/>
    </location>
</feature>
<feature type="transmembrane region" description="Helical" evidence="7">
    <location>
        <begin position="56"/>
        <end position="77"/>
    </location>
</feature>
<dbReference type="GO" id="GO:0005886">
    <property type="term" value="C:plasma membrane"/>
    <property type="evidence" value="ECO:0007669"/>
    <property type="project" value="UniProtKB-SubCell"/>
</dbReference>
<dbReference type="InterPro" id="IPR035906">
    <property type="entry name" value="MetI-like_sf"/>
</dbReference>
<keyword evidence="3" id="KW-1003">Cell membrane</keyword>
<evidence type="ECO:0000256" key="8">
    <source>
        <dbReference type="SAM" id="MobiDB-lite"/>
    </source>
</evidence>
<protein>
    <submittedName>
        <fullName evidence="10">Carbohydrate ABC transporter permease</fullName>
    </submittedName>
</protein>
<name>A0A387G5Z0_9HYPH</name>
<evidence type="ECO:0000256" key="1">
    <source>
        <dbReference type="ARBA" id="ARBA00004651"/>
    </source>
</evidence>
<comment type="subcellular location">
    <subcellularLocation>
        <location evidence="1 7">Cell membrane</location>
        <topology evidence="1 7">Multi-pass membrane protein</topology>
    </subcellularLocation>
</comment>
<evidence type="ECO:0000256" key="3">
    <source>
        <dbReference type="ARBA" id="ARBA00022475"/>
    </source>
</evidence>
<feature type="domain" description="ABC transmembrane type-1" evidence="9">
    <location>
        <begin position="117"/>
        <end position="309"/>
    </location>
</feature>
<dbReference type="CDD" id="cd06261">
    <property type="entry name" value="TM_PBP2"/>
    <property type="match status" value="1"/>
</dbReference>
<dbReference type="SUPFAM" id="SSF161098">
    <property type="entry name" value="MetI-like"/>
    <property type="match status" value="1"/>
</dbReference>
<dbReference type="GO" id="GO:0055085">
    <property type="term" value="P:transmembrane transport"/>
    <property type="evidence" value="ECO:0007669"/>
    <property type="project" value="InterPro"/>
</dbReference>
<keyword evidence="6 7" id="KW-0472">Membrane</keyword>
<dbReference type="PANTHER" id="PTHR43744:SF12">
    <property type="entry name" value="ABC TRANSPORTER PERMEASE PROTEIN MG189-RELATED"/>
    <property type="match status" value="1"/>
</dbReference>
<dbReference type="InterPro" id="IPR000515">
    <property type="entry name" value="MetI-like"/>
</dbReference>
<feature type="transmembrane region" description="Helical" evidence="7">
    <location>
        <begin position="287"/>
        <end position="307"/>
    </location>
</feature>
<gene>
    <name evidence="10" type="ORF">CCGE525_32670</name>
</gene>
<keyword evidence="10" id="KW-0614">Plasmid</keyword>
<keyword evidence="2 7" id="KW-0813">Transport</keyword>
<organism evidence="10 11">
    <name type="scientific">Rhizobium jaguaris</name>
    <dbReference type="NCBI Taxonomy" id="1312183"/>
    <lineage>
        <taxon>Bacteria</taxon>
        <taxon>Pseudomonadati</taxon>
        <taxon>Pseudomonadota</taxon>
        <taxon>Alphaproteobacteria</taxon>
        <taxon>Hyphomicrobiales</taxon>
        <taxon>Rhizobiaceae</taxon>
        <taxon>Rhizobium/Agrobacterium group</taxon>
        <taxon>Rhizobium</taxon>
    </lineage>
</organism>
<feature type="transmembrane region" description="Helical" evidence="7">
    <location>
        <begin position="113"/>
        <end position="140"/>
    </location>
</feature>
<keyword evidence="4 7" id="KW-0812">Transmembrane</keyword>
<geneLocation type="plasmid" evidence="11">
    <name>prccge525c</name>
</geneLocation>
<evidence type="ECO:0000256" key="5">
    <source>
        <dbReference type="ARBA" id="ARBA00022989"/>
    </source>
</evidence>
<dbReference type="Proteomes" id="UP000282195">
    <property type="component" value="Plasmid pRCCGE525c"/>
</dbReference>
<feature type="transmembrane region" description="Helical" evidence="7">
    <location>
        <begin position="182"/>
        <end position="202"/>
    </location>
</feature>
<dbReference type="PANTHER" id="PTHR43744">
    <property type="entry name" value="ABC TRANSPORTER PERMEASE PROTEIN MG189-RELATED-RELATED"/>
    <property type="match status" value="1"/>
</dbReference>
<dbReference type="KEGG" id="rjg:CCGE525_32670"/>
<accession>A0A387G5Z0</accession>
<evidence type="ECO:0000256" key="2">
    <source>
        <dbReference type="ARBA" id="ARBA00022448"/>
    </source>
</evidence>
<dbReference type="OrthoDB" id="9815445at2"/>
<feature type="transmembrane region" description="Helical" evidence="7">
    <location>
        <begin position="152"/>
        <end position="176"/>
    </location>
</feature>
<dbReference type="Pfam" id="PF00528">
    <property type="entry name" value="BPD_transp_1"/>
    <property type="match status" value="1"/>
</dbReference>
<dbReference type="EMBL" id="CP032695">
    <property type="protein sequence ID" value="AYG63411.1"/>
    <property type="molecule type" value="Genomic_DNA"/>
</dbReference>
<proteinExistence type="inferred from homology"/>
<feature type="transmembrane region" description="Helical" evidence="7">
    <location>
        <begin position="237"/>
        <end position="258"/>
    </location>
</feature>